<accession>A0A8A1M531</accession>
<dbReference type="VEuPathDB" id="FungiDB:I7I51_08740"/>
<reference evidence="2" key="1">
    <citation type="submission" date="2021-01" db="EMBL/GenBank/DDBJ databases">
        <title>Chromosome-level genome assembly of a human fungal pathogen reveals clustering of transcriptionally co-regulated genes.</title>
        <authorList>
            <person name="Voorhies M."/>
            <person name="Cohen S."/>
            <person name="Shea T.P."/>
            <person name="Petrus S."/>
            <person name="Munoz J.F."/>
            <person name="Poplawski S."/>
            <person name="Goldman W.E."/>
            <person name="Michael T."/>
            <person name="Cuomo C.A."/>
            <person name="Sil A."/>
            <person name="Beyhan S."/>
        </authorList>
    </citation>
    <scope>NUCLEOTIDE SEQUENCE</scope>
    <source>
        <strain evidence="2">WU24</strain>
    </source>
</reference>
<feature type="region of interest" description="Disordered" evidence="1">
    <location>
        <begin position="1"/>
        <end position="24"/>
    </location>
</feature>
<protein>
    <submittedName>
        <fullName evidence="2">Uncharacterized protein</fullName>
    </submittedName>
</protein>
<evidence type="ECO:0000313" key="3">
    <source>
        <dbReference type="Proteomes" id="UP000663671"/>
    </source>
</evidence>
<sequence length="111" mass="12450">MLSTRHAKVTVAGPDTGEEENAGYTGYEEYEGEWKISMSLKVTRTGNGNAEFEFESFGGRRDGWSWEDCGIFTIRDQPLVNYGQSKLNTEAVILTAFSIRGRCSHTSIYTH</sequence>
<dbReference type="AlphaFoldDB" id="A0A8A1M531"/>
<organism evidence="2 3">
    <name type="scientific">Ajellomyces capsulatus</name>
    <name type="common">Darling's disease fungus</name>
    <name type="synonym">Histoplasma capsulatum</name>
    <dbReference type="NCBI Taxonomy" id="5037"/>
    <lineage>
        <taxon>Eukaryota</taxon>
        <taxon>Fungi</taxon>
        <taxon>Dikarya</taxon>
        <taxon>Ascomycota</taxon>
        <taxon>Pezizomycotina</taxon>
        <taxon>Eurotiomycetes</taxon>
        <taxon>Eurotiomycetidae</taxon>
        <taxon>Onygenales</taxon>
        <taxon>Ajellomycetaceae</taxon>
        <taxon>Histoplasma</taxon>
    </lineage>
</organism>
<evidence type="ECO:0000313" key="2">
    <source>
        <dbReference type="EMBL" id="QSS59307.1"/>
    </source>
</evidence>
<evidence type="ECO:0000256" key="1">
    <source>
        <dbReference type="SAM" id="MobiDB-lite"/>
    </source>
</evidence>
<gene>
    <name evidence="2" type="ORF">I7I51_08740</name>
</gene>
<dbReference type="EMBL" id="CP069109">
    <property type="protein sequence ID" value="QSS59307.1"/>
    <property type="molecule type" value="Genomic_DNA"/>
</dbReference>
<proteinExistence type="predicted"/>
<dbReference type="Proteomes" id="UP000663671">
    <property type="component" value="Chromosome 2"/>
</dbReference>
<name>A0A8A1M531_AJECA</name>
<dbReference type="OrthoDB" id="10562777at2759"/>